<accession>A0A1X9LT37</accession>
<dbReference type="AlphaFoldDB" id="A0A1X9LT37"/>
<dbReference type="Proteomes" id="UP000192775">
    <property type="component" value="Plasmid unnamed1"/>
</dbReference>
<dbReference type="SMART" id="SM00450">
    <property type="entry name" value="RHOD"/>
    <property type="match status" value="1"/>
</dbReference>
<dbReference type="PANTHER" id="PTHR43031:SF1">
    <property type="entry name" value="PYRIDINE NUCLEOTIDE-DISULPHIDE OXIDOREDUCTASE"/>
    <property type="match status" value="1"/>
</dbReference>
<dbReference type="InterPro" id="IPR001763">
    <property type="entry name" value="Rhodanese-like_dom"/>
</dbReference>
<reference evidence="1 2" key="1">
    <citation type="submission" date="2017-04" db="EMBL/GenBank/DDBJ databases">
        <authorList>
            <person name="Afonso C.L."/>
            <person name="Miller P.J."/>
            <person name="Scott M.A."/>
            <person name="Spackman E."/>
            <person name="Goraichik I."/>
            <person name="Dimitrov K.M."/>
            <person name="Suarez D.L."/>
            <person name="Swayne D.E."/>
        </authorList>
    </citation>
    <scope>NUCLEOTIDE SEQUENCE [LARGE SCALE GENOMIC DNA]</scope>
    <source>
        <strain evidence="2">XA(T)</strain>
        <plasmid evidence="2">Plasmid unnamed1</plasmid>
    </source>
</reference>
<dbReference type="KEGG" id="cphy:B5808_19490"/>
<dbReference type="EMBL" id="CP020716">
    <property type="protein sequence ID" value="ARJ07582.1"/>
    <property type="molecule type" value="Genomic_DNA"/>
</dbReference>
<evidence type="ECO:0000313" key="2">
    <source>
        <dbReference type="Proteomes" id="UP000192775"/>
    </source>
</evidence>
<dbReference type="PROSITE" id="PS50206">
    <property type="entry name" value="RHODANESE_3"/>
    <property type="match status" value="1"/>
</dbReference>
<dbReference type="PANTHER" id="PTHR43031">
    <property type="entry name" value="FAD-DEPENDENT OXIDOREDUCTASE"/>
    <property type="match status" value="1"/>
</dbReference>
<evidence type="ECO:0000313" key="1">
    <source>
        <dbReference type="EMBL" id="ARJ07582.1"/>
    </source>
</evidence>
<dbReference type="Gene3D" id="3.40.250.10">
    <property type="entry name" value="Rhodanese-like domain"/>
    <property type="match status" value="1"/>
</dbReference>
<dbReference type="GO" id="GO:0004792">
    <property type="term" value="F:thiosulfate-cyanide sulfurtransferase activity"/>
    <property type="evidence" value="ECO:0007669"/>
    <property type="project" value="InterPro"/>
</dbReference>
<sequence>MLQITVDDLAILASPTVIDVREPDEYVAGHVPGATNIPLSQLSARLGDISTAGPAYIICQSGGRSARATQALADASINAVDIAGGTSAWQAAGHPVDAA</sequence>
<name>A0A1X9LT37_9MICO</name>
<dbReference type="Pfam" id="PF00581">
    <property type="entry name" value="Rhodanese"/>
    <property type="match status" value="1"/>
</dbReference>
<organism evidence="1 2">
    <name type="scientific">Cnuibacter physcomitrellae</name>
    <dbReference type="NCBI Taxonomy" id="1619308"/>
    <lineage>
        <taxon>Bacteria</taxon>
        <taxon>Bacillati</taxon>
        <taxon>Actinomycetota</taxon>
        <taxon>Actinomycetes</taxon>
        <taxon>Micrococcales</taxon>
        <taxon>Microbacteriaceae</taxon>
        <taxon>Cnuibacter</taxon>
    </lineage>
</organism>
<dbReference type="CDD" id="cd00158">
    <property type="entry name" value="RHOD"/>
    <property type="match status" value="1"/>
</dbReference>
<gene>
    <name evidence="1" type="ORF">B5808_19490</name>
</gene>
<dbReference type="InterPro" id="IPR050229">
    <property type="entry name" value="GlpE_sulfurtransferase"/>
</dbReference>
<geneLocation type="plasmid" evidence="1">
    <name>unnamed1</name>
</geneLocation>
<dbReference type="RefSeq" id="WP_085021717.1">
    <property type="nucleotide sequence ID" value="NZ_BMHD01000003.1"/>
</dbReference>
<dbReference type="InterPro" id="IPR036873">
    <property type="entry name" value="Rhodanese-like_dom_sf"/>
</dbReference>
<dbReference type="PROSITE" id="PS00380">
    <property type="entry name" value="RHODANESE_1"/>
    <property type="match status" value="1"/>
</dbReference>
<keyword evidence="2" id="KW-1185">Reference proteome</keyword>
<keyword evidence="1" id="KW-0614">Plasmid</keyword>
<protein>
    <submittedName>
        <fullName evidence="1">Sulfurtransferase</fullName>
    </submittedName>
</protein>
<keyword evidence="1" id="KW-0808">Transferase</keyword>
<proteinExistence type="predicted"/>
<dbReference type="SUPFAM" id="SSF52821">
    <property type="entry name" value="Rhodanese/Cell cycle control phosphatase"/>
    <property type="match status" value="1"/>
</dbReference>
<dbReference type="InterPro" id="IPR001307">
    <property type="entry name" value="Thiosulphate_STrfase_CS"/>
</dbReference>